<feature type="transmembrane region" description="Helical" evidence="1">
    <location>
        <begin position="1268"/>
        <end position="1286"/>
    </location>
</feature>
<proteinExistence type="predicted"/>
<dbReference type="InterPro" id="IPR012334">
    <property type="entry name" value="Pectin_lyas_fold"/>
</dbReference>
<dbReference type="PANTHER" id="PTHR11319:SF35">
    <property type="entry name" value="OUTER MEMBRANE PROTEIN PMPC-RELATED"/>
    <property type="match status" value="1"/>
</dbReference>
<feature type="transmembrane region" description="Helical" evidence="1">
    <location>
        <begin position="962"/>
        <end position="981"/>
    </location>
</feature>
<gene>
    <name evidence="2" type="ORF">P5673_029140</name>
</gene>
<dbReference type="Proteomes" id="UP001249851">
    <property type="component" value="Unassembled WGS sequence"/>
</dbReference>
<keyword evidence="1" id="KW-1133">Transmembrane helix</keyword>
<evidence type="ECO:0000256" key="1">
    <source>
        <dbReference type="SAM" id="Phobius"/>
    </source>
</evidence>
<evidence type="ECO:0000313" key="3">
    <source>
        <dbReference type="Proteomes" id="UP001249851"/>
    </source>
</evidence>
<reference evidence="2" key="1">
    <citation type="journal article" date="2023" name="G3 (Bethesda)">
        <title>Whole genome assembly and annotation of the endangered Caribbean coral Acropora cervicornis.</title>
        <authorList>
            <person name="Selwyn J.D."/>
            <person name="Vollmer S.V."/>
        </authorList>
    </citation>
    <scope>NUCLEOTIDE SEQUENCE</scope>
    <source>
        <strain evidence="2">K2</strain>
    </source>
</reference>
<evidence type="ECO:0008006" key="4">
    <source>
        <dbReference type="Google" id="ProtNLM"/>
    </source>
</evidence>
<keyword evidence="3" id="KW-1185">Reference proteome</keyword>
<dbReference type="SUPFAM" id="SSF51126">
    <property type="entry name" value="Pectin lyase-like"/>
    <property type="match status" value="3"/>
</dbReference>
<feature type="transmembrane region" description="Helical" evidence="1">
    <location>
        <begin position="1074"/>
        <end position="1093"/>
    </location>
</feature>
<keyword evidence="1" id="KW-0812">Transmembrane</keyword>
<dbReference type="PANTHER" id="PTHR11319">
    <property type="entry name" value="G PROTEIN-COUPLED RECEPTOR-RELATED"/>
    <property type="match status" value="1"/>
</dbReference>
<accession>A0AAD9UUL4</accession>
<feature type="transmembrane region" description="Helical" evidence="1">
    <location>
        <begin position="1156"/>
        <end position="1178"/>
    </location>
</feature>
<dbReference type="EMBL" id="JARQWQ010000113">
    <property type="protein sequence ID" value="KAK2550262.1"/>
    <property type="molecule type" value="Genomic_DNA"/>
</dbReference>
<sequence>MQKKRSNIFYIAYFSFLWVLFTEGRNFFVSKLSGRDEWPCDQSKPCETIWRAVNLASTGDNIYLNGKNTDKDPYTCQSGMSEHPGIYVNRSLSLMGFGSPMPQIQCSESTRLVFNGSDSGQEMNVTLSGLVLVESDVILQDTSADISICTFEASKHGIKFEITSSIATSIQISNSTFSKNAQCVSVVANGVKEAEQNMYVSLRLTDSTFSANVLRNDSSCLSFTESSDNYREVFGDISFENVTFTHNKFSSEGLVFVKFSGGSQKINFLRVSSFNNVLLSGSEDIETEYIIQCAVAIIFIHSSNYKYWTSYNLRTFTINASSLLLEVFNSTFLGHHSRYSTGKTVGGIVLYGRSFCKINISESSFVNTSADYGGAISIECLSVFSITLQNSKFNGNVASPQSGGAVYLNLAGLNSSVAKQSSSLREDADLRDRQQVTQLFEININKCNFSNAHAETSGGAVYIKAVKGSIHVIKSRFSSCFAHWIGGGAIWITAGSASHNNVQTIKLRWLWKTQHFQITVYCIMVVRYISKQTNPYLSACKIYKSWFLNNTGSVLYLRAIRVIEVYDSIFEDNDAISAFPGTYAHSGAALNIGVSASLLIMNPTFKKCKAMQMGGAVFLLTTNNASLKIRKSLFVENYHFYFDQNPFSNGGAIFITQMQGRPQGFKRKNKRPIDKCGLIQETWNLLVEDTVFVKNAAPVGGAIYMNLPGSEIHFKNCTFKDNFASFEGGHIYAKSGDLNIENSIFLETCGGLHQAKCTEGSFLYAESLNALTLNNTLMDAISSSHRNASGGVHRIMLIRNIPRDNYVTEKTRLNCPVGSSMNVPPFKVPVDISTLNSYETLEFTCSKCPENSYSLQRGLARGTQILPGFRCLPCPFGANCSDNIIAQPNFWGFKQQDNPPILKFTMCPLGYCRSPSRKTSSHTEYNDCQGNRSGELCGHCRDTFTGTLYSSSCRSSDKCNDYWFWPLALAYVSLMASYFTFSPPAVSWIYRQIVWCKVHESSNLEDNNKGYSNIVFYFYQAVNLLIIPSSKEYVKIEIIEVMVGLFNFQQKISASGFICPFSGLTAVTKEFFRLSYVFATLLMICVFYIFHWVVQKSRRQEPPCFGPYVGGILRTLLLGYAALASVLFSVLRCIPIGKESGLFLDANIICFQAWQYVLIAFDLSFIVPFVLVLCWGSSMLFNKKISVGNFLLAVCFPLPLLLYWIYVAFHRTRNAASDVPSSNDTLRNCVERVLSGPFKKPEHGSKLSLSWEGVMVGRRLILILVKTYVSDPMLSLLFMCFFLRFVPSSSYDD</sequence>
<dbReference type="InterPro" id="IPR011050">
    <property type="entry name" value="Pectin_lyase_fold/virulence"/>
</dbReference>
<dbReference type="Gene3D" id="2.160.20.10">
    <property type="entry name" value="Single-stranded right-handed beta-helix, Pectin lyase-like"/>
    <property type="match status" value="2"/>
</dbReference>
<comment type="caution">
    <text evidence="2">The sequence shown here is derived from an EMBL/GenBank/DDBJ whole genome shotgun (WGS) entry which is preliminary data.</text>
</comment>
<reference evidence="2" key="2">
    <citation type="journal article" date="2023" name="Science">
        <title>Genomic signatures of disease resistance in endangered staghorn corals.</title>
        <authorList>
            <person name="Vollmer S.V."/>
            <person name="Selwyn J.D."/>
            <person name="Despard B.A."/>
            <person name="Roesel C.L."/>
        </authorList>
    </citation>
    <scope>NUCLEOTIDE SEQUENCE</scope>
    <source>
        <strain evidence="2">K2</strain>
    </source>
</reference>
<feature type="transmembrane region" description="Helical" evidence="1">
    <location>
        <begin position="1113"/>
        <end position="1135"/>
    </location>
</feature>
<feature type="transmembrane region" description="Helical" evidence="1">
    <location>
        <begin position="1190"/>
        <end position="1209"/>
    </location>
</feature>
<name>A0AAD9UUL4_ACRCE</name>
<evidence type="ECO:0000313" key="2">
    <source>
        <dbReference type="EMBL" id="KAK2550262.1"/>
    </source>
</evidence>
<keyword evidence="1" id="KW-0472">Membrane</keyword>
<protein>
    <recommendedName>
        <fullName evidence="4">Adhesin-like protein</fullName>
    </recommendedName>
</protein>
<organism evidence="2 3">
    <name type="scientific">Acropora cervicornis</name>
    <name type="common">Staghorn coral</name>
    <dbReference type="NCBI Taxonomy" id="6130"/>
    <lineage>
        <taxon>Eukaryota</taxon>
        <taxon>Metazoa</taxon>
        <taxon>Cnidaria</taxon>
        <taxon>Anthozoa</taxon>
        <taxon>Hexacorallia</taxon>
        <taxon>Scleractinia</taxon>
        <taxon>Astrocoeniina</taxon>
        <taxon>Acroporidae</taxon>
        <taxon>Acropora</taxon>
    </lineage>
</organism>